<reference evidence="1 2" key="1">
    <citation type="submission" date="2018-08" db="EMBL/GenBank/DDBJ databases">
        <title>A genome reference for cultivated species of the human gut microbiota.</title>
        <authorList>
            <person name="Zou Y."/>
            <person name="Xue W."/>
            <person name="Luo G."/>
        </authorList>
    </citation>
    <scope>NUCLEOTIDE SEQUENCE [LARGE SCALE GENOMIC DNA]</scope>
    <source>
        <strain evidence="1 2">AM18-6</strain>
    </source>
</reference>
<dbReference type="EMBL" id="QRJE01000008">
    <property type="protein sequence ID" value="RHH14405.1"/>
    <property type="molecule type" value="Genomic_DNA"/>
</dbReference>
<comment type="caution">
    <text evidence="1">The sequence shown here is derived from an EMBL/GenBank/DDBJ whole genome shotgun (WGS) entry which is preliminary data.</text>
</comment>
<dbReference type="RefSeq" id="WP_122330053.1">
    <property type="nucleotide sequence ID" value="NZ_JAQDYY010000001.1"/>
</dbReference>
<dbReference type="AlphaFoldDB" id="A0A396C1N3"/>
<name>A0A396C1N3_BACFG</name>
<evidence type="ECO:0000313" key="1">
    <source>
        <dbReference type="EMBL" id="RHH14405.1"/>
    </source>
</evidence>
<organism evidence="1 2">
    <name type="scientific">Bacteroides fragilis</name>
    <dbReference type="NCBI Taxonomy" id="817"/>
    <lineage>
        <taxon>Bacteria</taxon>
        <taxon>Pseudomonadati</taxon>
        <taxon>Bacteroidota</taxon>
        <taxon>Bacteroidia</taxon>
        <taxon>Bacteroidales</taxon>
        <taxon>Bacteroidaceae</taxon>
        <taxon>Bacteroides</taxon>
    </lineage>
</organism>
<proteinExistence type="predicted"/>
<sequence>MDKDCQIEFNGYLYVLNQCCGEAHEDEDLFEWCERSAVGEFTRYYDKTVFHTNSGFIAAHSDDLSNFWDI</sequence>
<accession>A0A396C1N3</accession>
<evidence type="ECO:0000313" key="2">
    <source>
        <dbReference type="Proteomes" id="UP000266644"/>
    </source>
</evidence>
<protein>
    <submittedName>
        <fullName evidence="1">Uncharacterized protein</fullName>
    </submittedName>
</protein>
<gene>
    <name evidence="1" type="ORF">DW228_06285</name>
</gene>
<dbReference type="Proteomes" id="UP000266644">
    <property type="component" value="Unassembled WGS sequence"/>
</dbReference>